<dbReference type="OrthoDB" id="5416480at2"/>
<proteinExistence type="predicted"/>
<evidence type="ECO:0000256" key="2">
    <source>
        <dbReference type="SAM" id="SignalP"/>
    </source>
</evidence>
<dbReference type="PANTHER" id="PTHR35936">
    <property type="entry name" value="MEMBRANE-BOUND LYTIC MUREIN TRANSGLYCOSYLASE F"/>
    <property type="match status" value="1"/>
</dbReference>
<evidence type="ECO:0000313" key="5">
    <source>
        <dbReference type="Proteomes" id="UP000248395"/>
    </source>
</evidence>
<protein>
    <submittedName>
        <fullName evidence="4">ABC-type amino acid transport substrate-binding protein</fullName>
    </submittedName>
</protein>
<dbReference type="RefSeq" id="WP_082693613.1">
    <property type="nucleotide sequence ID" value="NZ_LNQU01000129.1"/>
</dbReference>
<dbReference type="InterPro" id="IPR001638">
    <property type="entry name" value="Solute-binding_3/MltF_N"/>
</dbReference>
<feature type="chain" id="PRO_5016259171" evidence="2">
    <location>
        <begin position="27"/>
        <end position="253"/>
    </location>
</feature>
<dbReference type="AlphaFoldDB" id="A0A318J690"/>
<comment type="caution">
    <text evidence="4">The sequence shown here is derived from an EMBL/GenBank/DDBJ whole genome shotgun (WGS) entry which is preliminary data.</text>
</comment>
<dbReference type="Gene3D" id="3.40.190.10">
    <property type="entry name" value="Periplasmic binding protein-like II"/>
    <property type="match status" value="2"/>
</dbReference>
<evidence type="ECO:0000256" key="1">
    <source>
        <dbReference type="ARBA" id="ARBA00022729"/>
    </source>
</evidence>
<evidence type="ECO:0000259" key="3">
    <source>
        <dbReference type="SMART" id="SM00062"/>
    </source>
</evidence>
<gene>
    <name evidence="4" type="ORF">DFR38_11537</name>
</gene>
<dbReference type="SMART" id="SM00062">
    <property type="entry name" value="PBPb"/>
    <property type="match status" value="1"/>
</dbReference>
<dbReference type="EMBL" id="QJKC01000015">
    <property type="protein sequence ID" value="PXX43409.1"/>
    <property type="molecule type" value="Genomic_DNA"/>
</dbReference>
<feature type="signal peptide" evidence="2">
    <location>
        <begin position="1"/>
        <end position="26"/>
    </location>
</feature>
<keyword evidence="5" id="KW-1185">Reference proteome</keyword>
<name>A0A318J690_9NEIS</name>
<feature type="domain" description="Solute-binding protein family 3/N-terminal" evidence="3">
    <location>
        <begin position="30"/>
        <end position="253"/>
    </location>
</feature>
<dbReference type="Pfam" id="PF00497">
    <property type="entry name" value="SBP_bac_3"/>
    <property type="match status" value="1"/>
</dbReference>
<dbReference type="PANTHER" id="PTHR35936:SF6">
    <property type="entry name" value="AMINO ACID ABC TRANSPORTER SUBSTRATE-BINDING PAAT FAMILY PROTEIN"/>
    <property type="match status" value="1"/>
</dbReference>
<reference evidence="4 5" key="1">
    <citation type="submission" date="2018-05" db="EMBL/GenBank/DDBJ databases">
        <title>Genomic Encyclopedia of Type Strains, Phase IV (KMG-IV): sequencing the most valuable type-strain genomes for metagenomic binning, comparative biology and taxonomic classification.</title>
        <authorList>
            <person name="Goeker M."/>
        </authorList>
    </citation>
    <scope>NUCLEOTIDE SEQUENCE [LARGE SCALE GENOMIC DNA]</scope>
    <source>
        <strain evidence="4 5">DSM 25134</strain>
    </source>
</reference>
<keyword evidence="1 2" id="KW-0732">Signal</keyword>
<accession>A0A318J690</accession>
<sequence>MGNKGWMGRWCLLSCWAVLHALPALADSRVLTIGVEALDYAPYYYLDSNGNYRGLARDVLDAFARRQGYVFVYKPMPTARLMHAFLAEQSVDFKFPDHPRWSVEARRGVLLSYSLPLVTLSEGLLVRAPHQPLKLEQLHNMATLTGFTPVAYLDQLHSGQIRLTENSSQQGLLRQLLVGRVQAVYLDWNVGMRMARSMAAAGQLEPARELPVDRVPLMLSSTRYPEIIDQFNQFLQQQAGLLQRLRQHYHLSE</sequence>
<dbReference type="SUPFAM" id="SSF53850">
    <property type="entry name" value="Periplasmic binding protein-like II"/>
    <property type="match status" value="1"/>
</dbReference>
<organism evidence="4 5">
    <name type="scientific">Aquitalea magnusonii</name>
    <dbReference type="NCBI Taxonomy" id="332411"/>
    <lineage>
        <taxon>Bacteria</taxon>
        <taxon>Pseudomonadati</taxon>
        <taxon>Pseudomonadota</taxon>
        <taxon>Betaproteobacteria</taxon>
        <taxon>Neisseriales</taxon>
        <taxon>Chromobacteriaceae</taxon>
        <taxon>Aquitalea</taxon>
    </lineage>
</organism>
<dbReference type="Proteomes" id="UP000248395">
    <property type="component" value="Unassembled WGS sequence"/>
</dbReference>
<evidence type="ECO:0000313" key="4">
    <source>
        <dbReference type="EMBL" id="PXX43409.1"/>
    </source>
</evidence>